<comment type="caution">
    <text evidence="3">The sequence shown here is derived from an EMBL/GenBank/DDBJ whole genome shotgun (WGS) entry which is preliminary data.</text>
</comment>
<sequence>MNLKSDRLKKLELELEDLEKWLNLGLVPKKDIEKHKEEIGLVKQKLEEEKERLRFMKETGDMQDYVAPKKSIAKQIYPDPQTVPDMDVGVDTDVEEETQTFEVDTEQEDVTEVATFVEEEEEDPFSDRNRWKRGILEDPDGDNW</sequence>
<dbReference type="AlphaFoldDB" id="A0A0F9H6V3"/>
<name>A0A0F9H6V3_9ZZZZ</name>
<organism evidence="3">
    <name type="scientific">marine sediment metagenome</name>
    <dbReference type="NCBI Taxonomy" id="412755"/>
    <lineage>
        <taxon>unclassified sequences</taxon>
        <taxon>metagenomes</taxon>
        <taxon>ecological metagenomes</taxon>
    </lineage>
</organism>
<reference evidence="3" key="1">
    <citation type="journal article" date="2015" name="Nature">
        <title>Complex archaea that bridge the gap between prokaryotes and eukaryotes.</title>
        <authorList>
            <person name="Spang A."/>
            <person name="Saw J.H."/>
            <person name="Jorgensen S.L."/>
            <person name="Zaremba-Niedzwiedzka K."/>
            <person name="Martijn J."/>
            <person name="Lind A.E."/>
            <person name="van Eijk R."/>
            <person name="Schleper C."/>
            <person name="Guy L."/>
            <person name="Ettema T.J."/>
        </authorList>
    </citation>
    <scope>NUCLEOTIDE SEQUENCE</scope>
</reference>
<feature type="coiled-coil region" evidence="1">
    <location>
        <begin position="1"/>
        <end position="59"/>
    </location>
</feature>
<evidence type="ECO:0000313" key="3">
    <source>
        <dbReference type="EMBL" id="KKL77360.1"/>
    </source>
</evidence>
<evidence type="ECO:0000256" key="1">
    <source>
        <dbReference type="SAM" id="Coils"/>
    </source>
</evidence>
<accession>A0A0F9H6V3</accession>
<evidence type="ECO:0000256" key="2">
    <source>
        <dbReference type="SAM" id="MobiDB-lite"/>
    </source>
</evidence>
<keyword evidence="1" id="KW-0175">Coiled coil</keyword>
<protein>
    <submittedName>
        <fullName evidence="3">Uncharacterized protein</fullName>
    </submittedName>
</protein>
<gene>
    <name evidence="3" type="ORF">LCGC14_2035690</name>
</gene>
<feature type="region of interest" description="Disordered" evidence="2">
    <location>
        <begin position="117"/>
        <end position="144"/>
    </location>
</feature>
<proteinExistence type="predicted"/>
<dbReference type="EMBL" id="LAZR01023771">
    <property type="protein sequence ID" value="KKL77360.1"/>
    <property type="molecule type" value="Genomic_DNA"/>
</dbReference>